<feature type="region of interest" description="Disordered" evidence="1">
    <location>
        <begin position="47"/>
        <end position="88"/>
    </location>
</feature>
<accession>A0A1E1WM29</accession>
<dbReference type="AlphaFoldDB" id="A0A1E1WM29"/>
<protein>
    <submittedName>
        <fullName evidence="3">Uncharacterized protein</fullName>
    </submittedName>
</protein>
<dbReference type="EMBL" id="GDQN01005917">
    <property type="protein sequence ID" value="JAT85137.1"/>
    <property type="molecule type" value="Transcribed_RNA"/>
</dbReference>
<evidence type="ECO:0000313" key="2">
    <source>
        <dbReference type="EMBL" id="JAT85137.1"/>
    </source>
</evidence>
<reference evidence="3" key="1">
    <citation type="submission" date="2015-09" db="EMBL/GenBank/DDBJ databases">
        <title>De novo assembly of Pectinophora gossypiella (Pink Bollworm) gut transcriptome.</title>
        <authorList>
            <person name="Tassone E.E."/>
        </authorList>
    </citation>
    <scope>NUCLEOTIDE SEQUENCE</scope>
</reference>
<evidence type="ECO:0000313" key="3">
    <source>
        <dbReference type="EMBL" id="JAT88035.1"/>
    </source>
</evidence>
<feature type="compositionally biased region" description="Polar residues" evidence="1">
    <location>
        <begin position="47"/>
        <end position="60"/>
    </location>
</feature>
<organism evidence="3">
    <name type="scientific">Pectinophora gossypiella</name>
    <name type="common">Cotton pink bollworm</name>
    <name type="synonym">Depressaria gossypiella</name>
    <dbReference type="NCBI Taxonomy" id="13191"/>
    <lineage>
        <taxon>Eukaryota</taxon>
        <taxon>Metazoa</taxon>
        <taxon>Ecdysozoa</taxon>
        <taxon>Arthropoda</taxon>
        <taxon>Hexapoda</taxon>
        <taxon>Insecta</taxon>
        <taxon>Pterygota</taxon>
        <taxon>Neoptera</taxon>
        <taxon>Endopterygota</taxon>
        <taxon>Lepidoptera</taxon>
        <taxon>Glossata</taxon>
        <taxon>Ditrysia</taxon>
        <taxon>Gelechioidea</taxon>
        <taxon>Gelechiidae</taxon>
        <taxon>Apatetrinae</taxon>
        <taxon>Pectinophora</taxon>
    </lineage>
</organism>
<dbReference type="EMBL" id="GDQN01003019">
    <property type="protein sequence ID" value="JAT88035.1"/>
    <property type="molecule type" value="Transcribed_RNA"/>
</dbReference>
<sequence>MKQETPVARGNSMKCSLNVTALRPDRLPLKVFSKLASDHPLIMSELKSSTHSLPTNTPKSYSDPAEITHPQEQTSHKHANVSPISPTSGHLSSMLSASVQFTGSVPATKFSSAVPSLMSTTLNNILNKIPDKQNILTPMEYLGNKENTCPNIGEVEDSSPLDISVKIPSKKLPTQRTLRNHSRSPEYIS</sequence>
<gene>
    <name evidence="2" type="ORF">g.1995</name>
    <name evidence="3" type="ORF">g.1996</name>
</gene>
<proteinExistence type="predicted"/>
<evidence type="ECO:0000256" key="1">
    <source>
        <dbReference type="SAM" id="MobiDB-lite"/>
    </source>
</evidence>
<name>A0A1E1WM29_PECGO</name>
<feature type="region of interest" description="Disordered" evidence="1">
    <location>
        <begin position="169"/>
        <end position="189"/>
    </location>
</feature>